<feature type="domain" description="Transposase TnpC homeodomain" evidence="3">
    <location>
        <begin position="31"/>
        <end position="102"/>
    </location>
</feature>
<sequence>MKKQEISVEKLLDIIEEKERRIAELEQQVQWFMEQIRLSKRKQFGVSSEQTKIEQLNLFNEDEETHNLAVSEPQRIEVKTHYRKRTRLTTDKLPADLPMEVIEHKLPEKDSICPDCGGELHTMGKETRDELKVIPAK</sequence>
<dbReference type="Pfam" id="PF13007">
    <property type="entry name" value="LZ_Tnp_IS66"/>
    <property type="match status" value="1"/>
</dbReference>
<feature type="non-terminal residue" evidence="4">
    <location>
        <position position="137"/>
    </location>
</feature>
<name>A0A4Q0I2Q6_9FIRM</name>
<accession>A0A4Q0I2Q6</accession>
<protein>
    <submittedName>
        <fullName evidence="4">IS66 family transposase</fullName>
    </submittedName>
</protein>
<organism evidence="4 5">
    <name type="scientific">Acetivibrio mesophilus</name>
    <dbReference type="NCBI Taxonomy" id="2487273"/>
    <lineage>
        <taxon>Bacteria</taxon>
        <taxon>Bacillati</taxon>
        <taxon>Bacillota</taxon>
        <taxon>Clostridia</taxon>
        <taxon>Eubacteriales</taxon>
        <taxon>Oscillospiraceae</taxon>
        <taxon>Acetivibrio</taxon>
    </lineage>
</organism>
<evidence type="ECO:0000259" key="3">
    <source>
        <dbReference type="Pfam" id="PF13007"/>
    </source>
</evidence>
<evidence type="ECO:0000313" key="5">
    <source>
        <dbReference type="Proteomes" id="UP000289166"/>
    </source>
</evidence>
<gene>
    <name evidence="4" type="ORF">EFD62_15055</name>
</gene>
<dbReference type="InterPro" id="IPR024463">
    <property type="entry name" value="Transposase_TnpC_homeodom"/>
</dbReference>
<evidence type="ECO:0000313" key="4">
    <source>
        <dbReference type="EMBL" id="RXE57945.1"/>
    </source>
</evidence>
<proteinExistence type="predicted"/>
<evidence type="ECO:0000259" key="2">
    <source>
        <dbReference type="Pfam" id="PF13005"/>
    </source>
</evidence>
<dbReference type="RefSeq" id="WP_194087097.1">
    <property type="nucleotide sequence ID" value="NZ_RLII01000029.1"/>
</dbReference>
<dbReference type="EMBL" id="RLII01000029">
    <property type="protein sequence ID" value="RXE57945.1"/>
    <property type="molecule type" value="Genomic_DNA"/>
</dbReference>
<keyword evidence="1" id="KW-0175">Coiled coil</keyword>
<dbReference type="Proteomes" id="UP000289166">
    <property type="component" value="Unassembled WGS sequence"/>
</dbReference>
<reference evidence="5" key="1">
    <citation type="submission" date="2018-11" db="EMBL/GenBank/DDBJ databases">
        <title>Genome sequencing of a novel mesophilic and cellulolytic organism within the genus Hungateiclostridium.</title>
        <authorList>
            <person name="Rettenmaier R."/>
            <person name="Liebl W."/>
            <person name="Zverlov V."/>
        </authorList>
    </citation>
    <scope>NUCLEOTIDE SEQUENCE [LARGE SCALE GENOMIC DNA]</scope>
    <source>
        <strain evidence="5">N2K1</strain>
    </source>
</reference>
<feature type="domain" description="Transposase IS66 zinc-finger binding" evidence="2">
    <location>
        <begin position="111"/>
        <end position="137"/>
    </location>
</feature>
<comment type="caution">
    <text evidence="4">The sequence shown here is derived from an EMBL/GenBank/DDBJ whole genome shotgun (WGS) entry which is preliminary data.</text>
</comment>
<dbReference type="Pfam" id="PF13005">
    <property type="entry name" value="zf-IS66"/>
    <property type="match status" value="1"/>
</dbReference>
<dbReference type="InterPro" id="IPR024474">
    <property type="entry name" value="Znf_dom_IS66"/>
</dbReference>
<feature type="coiled-coil region" evidence="1">
    <location>
        <begin position="1"/>
        <end position="42"/>
    </location>
</feature>
<keyword evidence="5" id="KW-1185">Reference proteome</keyword>
<dbReference type="AlphaFoldDB" id="A0A4Q0I2Q6"/>
<evidence type="ECO:0000256" key="1">
    <source>
        <dbReference type="SAM" id="Coils"/>
    </source>
</evidence>